<feature type="transmembrane region" description="Helical" evidence="5">
    <location>
        <begin position="182"/>
        <end position="204"/>
    </location>
</feature>
<dbReference type="STRING" id="51511.ENSCSAVP00000000284"/>
<reference evidence="7" key="2">
    <citation type="submission" date="2025-08" db="UniProtKB">
        <authorList>
            <consortium name="Ensembl"/>
        </authorList>
    </citation>
    <scope>IDENTIFICATION</scope>
</reference>
<dbReference type="GO" id="GO:0048240">
    <property type="term" value="P:sperm capacitation"/>
    <property type="evidence" value="ECO:0007669"/>
    <property type="project" value="TreeGrafter"/>
</dbReference>
<evidence type="ECO:0000256" key="3">
    <source>
        <dbReference type="ARBA" id="ARBA00022989"/>
    </source>
</evidence>
<dbReference type="GO" id="GO:0005227">
    <property type="term" value="F:calcium-activated cation channel activity"/>
    <property type="evidence" value="ECO:0007669"/>
    <property type="project" value="InterPro"/>
</dbReference>
<protein>
    <recommendedName>
        <fullName evidence="6">Ion transport domain-containing protein</fullName>
    </recommendedName>
</protein>
<dbReference type="PANTHER" id="PTHR46923:SF1">
    <property type="entry name" value="CATION CHANNEL SPERM-ASSOCIATED PROTEIN 2"/>
    <property type="match status" value="1"/>
</dbReference>
<dbReference type="HOGENOM" id="CLU_038828_0_0_1"/>
<evidence type="ECO:0000313" key="7">
    <source>
        <dbReference type="Ensembl" id="ENSCSAVP00000000284.1"/>
    </source>
</evidence>
<dbReference type="InParanoid" id="H2Y4N6"/>
<evidence type="ECO:0000259" key="6">
    <source>
        <dbReference type="Pfam" id="PF00520"/>
    </source>
</evidence>
<dbReference type="Gene3D" id="1.10.287.70">
    <property type="match status" value="1"/>
</dbReference>
<dbReference type="SUPFAM" id="SSF81324">
    <property type="entry name" value="Voltage-gated potassium channels"/>
    <property type="match status" value="1"/>
</dbReference>
<dbReference type="GO" id="GO:0009566">
    <property type="term" value="P:fertilization"/>
    <property type="evidence" value="ECO:0007669"/>
    <property type="project" value="TreeGrafter"/>
</dbReference>
<feature type="transmembrane region" description="Helical" evidence="5">
    <location>
        <begin position="225"/>
        <end position="251"/>
    </location>
</feature>
<keyword evidence="8" id="KW-1185">Reference proteome</keyword>
<dbReference type="InterPro" id="IPR028747">
    <property type="entry name" value="CatSper2"/>
</dbReference>
<keyword evidence="3 5" id="KW-1133">Transmembrane helix</keyword>
<feature type="transmembrane region" description="Helical" evidence="5">
    <location>
        <begin position="135"/>
        <end position="162"/>
    </location>
</feature>
<dbReference type="Pfam" id="PF00520">
    <property type="entry name" value="Ion_trans"/>
    <property type="match status" value="1"/>
</dbReference>
<dbReference type="GO" id="GO:0030317">
    <property type="term" value="P:flagellated sperm motility"/>
    <property type="evidence" value="ECO:0007669"/>
    <property type="project" value="InterPro"/>
</dbReference>
<dbReference type="GO" id="GO:0036128">
    <property type="term" value="C:CatSper complex"/>
    <property type="evidence" value="ECO:0007669"/>
    <property type="project" value="InterPro"/>
</dbReference>
<evidence type="ECO:0000313" key="8">
    <source>
        <dbReference type="Proteomes" id="UP000007875"/>
    </source>
</evidence>
<accession>H2Y4N6</accession>
<feature type="transmembrane region" description="Helical" evidence="5">
    <location>
        <begin position="54"/>
        <end position="72"/>
    </location>
</feature>
<dbReference type="Proteomes" id="UP000007875">
    <property type="component" value="Unassembled WGS sequence"/>
</dbReference>
<organism evidence="7 8">
    <name type="scientific">Ciona savignyi</name>
    <name type="common">Pacific transparent sea squirt</name>
    <dbReference type="NCBI Taxonomy" id="51511"/>
    <lineage>
        <taxon>Eukaryota</taxon>
        <taxon>Metazoa</taxon>
        <taxon>Chordata</taxon>
        <taxon>Tunicata</taxon>
        <taxon>Ascidiacea</taxon>
        <taxon>Phlebobranchia</taxon>
        <taxon>Cionidae</taxon>
        <taxon>Ciona</taxon>
    </lineage>
</organism>
<sequence length="444" mass="51425">PPLDMWANWVVESNLFQNCMLVLIVFNAILLIVDAEIGETTDPDYIGAVRIIRTCDYCCLWIFIAEIILKWIDDFKSFWKNGWNELDFYVTVVSVLPEVLLDASGSGMIQALRFLRVLRITRLLKMVSRFEQARIILMAVSKAFSAMSFILLLLALFMWMFALMGEVIFVRYYDGRAQGTQLLYQTAFSDILWSFATLFQLMTLDHWLETLLDLLKVMTTQYESTITVVYILAWIWVGSFVFKNIFAGIMVNNFQTIRNDLHWEKKEKEAKNEVDKFQKEFTDELRKAEEDAISDGLYTTHLLIVSLSFSSFQPQTSHDEVDAAAAEEKKEREDYTLASSLVQKRSTLSMWSQLSSLPAGSDVVSNLDEIAGYTETDEIVRQAQWDNIVQRHLDLVATPSTETVWPRDILFKFYQAMENLQENLQERNDIISLLNHALLQIHDR</sequence>
<evidence type="ECO:0000256" key="4">
    <source>
        <dbReference type="ARBA" id="ARBA00023136"/>
    </source>
</evidence>
<dbReference type="PANTHER" id="PTHR46923">
    <property type="entry name" value="CATION CHANNEL SPERM-ASSOCIATED PROTEIN 2"/>
    <property type="match status" value="1"/>
</dbReference>
<dbReference type="eggNOG" id="KOG2301">
    <property type="taxonomic scope" value="Eukaryota"/>
</dbReference>
<comment type="subcellular location">
    <subcellularLocation>
        <location evidence="1">Membrane</location>
        <topology evidence="1">Multi-pass membrane protein</topology>
    </subcellularLocation>
</comment>
<keyword evidence="2 5" id="KW-0812">Transmembrane</keyword>
<feature type="domain" description="Ion transport" evidence="6">
    <location>
        <begin position="14"/>
        <end position="260"/>
    </location>
</feature>
<dbReference type="AlphaFoldDB" id="H2Y4N6"/>
<reference evidence="7" key="3">
    <citation type="submission" date="2025-09" db="UniProtKB">
        <authorList>
            <consortium name="Ensembl"/>
        </authorList>
    </citation>
    <scope>IDENTIFICATION</scope>
</reference>
<dbReference type="Gene3D" id="1.20.120.350">
    <property type="entry name" value="Voltage-gated potassium channels. Chain C"/>
    <property type="match status" value="1"/>
</dbReference>
<dbReference type="InterPro" id="IPR027359">
    <property type="entry name" value="Volt_channel_dom_sf"/>
</dbReference>
<evidence type="ECO:0000256" key="2">
    <source>
        <dbReference type="ARBA" id="ARBA00022692"/>
    </source>
</evidence>
<evidence type="ECO:0000256" key="1">
    <source>
        <dbReference type="ARBA" id="ARBA00004141"/>
    </source>
</evidence>
<reference evidence="8" key="1">
    <citation type="submission" date="2003-08" db="EMBL/GenBank/DDBJ databases">
        <authorList>
            <person name="Birren B."/>
            <person name="Nusbaum C."/>
            <person name="Abebe A."/>
            <person name="Abouelleil A."/>
            <person name="Adekoya E."/>
            <person name="Ait-zahra M."/>
            <person name="Allen N."/>
            <person name="Allen T."/>
            <person name="An P."/>
            <person name="Anderson M."/>
            <person name="Anderson S."/>
            <person name="Arachchi H."/>
            <person name="Armbruster J."/>
            <person name="Bachantsang P."/>
            <person name="Baldwin J."/>
            <person name="Barry A."/>
            <person name="Bayul T."/>
            <person name="Blitshsteyn B."/>
            <person name="Bloom T."/>
            <person name="Blye J."/>
            <person name="Boguslavskiy L."/>
            <person name="Borowsky M."/>
            <person name="Boukhgalter B."/>
            <person name="Brunache A."/>
            <person name="Butler J."/>
            <person name="Calixte N."/>
            <person name="Calvo S."/>
            <person name="Camarata J."/>
            <person name="Campo K."/>
            <person name="Chang J."/>
            <person name="Cheshatsang Y."/>
            <person name="Citroen M."/>
            <person name="Collymore A."/>
            <person name="Considine T."/>
            <person name="Cook A."/>
            <person name="Cooke P."/>
            <person name="Corum B."/>
            <person name="Cuomo C."/>
            <person name="David R."/>
            <person name="Dawoe T."/>
            <person name="Degray S."/>
            <person name="Dodge S."/>
            <person name="Dooley K."/>
            <person name="Dorje P."/>
            <person name="Dorjee K."/>
            <person name="Dorris L."/>
            <person name="Duffey N."/>
            <person name="Dupes A."/>
            <person name="Elkins T."/>
            <person name="Engels R."/>
            <person name="Erickson J."/>
            <person name="Farina A."/>
            <person name="Faro S."/>
            <person name="Ferreira P."/>
            <person name="Fischer H."/>
            <person name="Fitzgerald M."/>
            <person name="Foley K."/>
            <person name="Gage D."/>
            <person name="Galagan J."/>
            <person name="Gearin G."/>
            <person name="Gnerre S."/>
            <person name="Gnirke A."/>
            <person name="Goyette A."/>
            <person name="Graham J."/>
            <person name="Grandbois E."/>
            <person name="Gyaltsen K."/>
            <person name="Hafez N."/>
            <person name="Hagopian D."/>
            <person name="Hagos B."/>
            <person name="Hall J."/>
            <person name="Hatcher B."/>
            <person name="Heller A."/>
            <person name="Higgins H."/>
            <person name="Honan T."/>
            <person name="Horn A."/>
            <person name="Houde N."/>
            <person name="Hughes L."/>
            <person name="Hulme W."/>
            <person name="Husby E."/>
            <person name="Iliev I."/>
            <person name="Jaffe D."/>
            <person name="Jones C."/>
            <person name="Kamal M."/>
            <person name="Kamat A."/>
            <person name="Kamvysselis M."/>
            <person name="Karlsson E."/>
            <person name="Kells C."/>
            <person name="Kieu A."/>
            <person name="Kisner P."/>
            <person name="Kodira C."/>
            <person name="Kulbokas E."/>
            <person name="Labutti K."/>
            <person name="Lama D."/>
            <person name="Landers T."/>
            <person name="Leger J."/>
            <person name="Levine S."/>
            <person name="Lewis D."/>
            <person name="Lewis T."/>
            <person name="Lindblad-toh K."/>
            <person name="Liu X."/>
            <person name="Lokyitsang T."/>
            <person name="Lokyitsang Y."/>
            <person name="Lucien O."/>
            <person name="Lui A."/>
            <person name="Ma L.J."/>
            <person name="Mabbitt R."/>
            <person name="Macdonald J."/>
            <person name="Maclean C."/>
            <person name="Major J."/>
            <person name="Manning J."/>
            <person name="Marabella R."/>
            <person name="Maru K."/>
            <person name="Matthews C."/>
            <person name="Mauceli E."/>
            <person name="Mccarthy M."/>
            <person name="Mcdonough S."/>
            <person name="Mcghee T."/>
            <person name="Meldrim J."/>
            <person name="Meneus L."/>
            <person name="Mesirov J."/>
            <person name="Mihalev A."/>
            <person name="Mihova T."/>
            <person name="Mikkelsen T."/>
            <person name="Mlenga V."/>
            <person name="Moru K."/>
            <person name="Mozes J."/>
            <person name="Mulrain L."/>
            <person name="Munson G."/>
            <person name="Naylor J."/>
            <person name="Newes C."/>
            <person name="Nguyen C."/>
            <person name="Nguyen N."/>
            <person name="Nguyen T."/>
            <person name="Nicol R."/>
            <person name="Nielsen C."/>
            <person name="Nizzari M."/>
            <person name="Norbu C."/>
            <person name="Norbu N."/>
            <person name="O'donnell P."/>
            <person name="Okoawo O."/>
            <person name="O'leary S."/>
            <person name="Omotosho B."/>
            <person name="O'neill K."/>
            <person name="Osman S."/>
            <person name="Parker S."/>
            <person name="Perrin D."/>
            <person name="Phunkhang P."/>
            <person name="Piqani B."/>
            <person name="Purcell S."/>
            <person name="Rachupka T."/>
            <person name="Ramasamy U."/>
            <person name="Rameau R."/>
            <person name="Ray V."/>
            <person name="Raymond C."/>
            <person name="Retta R."/>
            <person name="Richardson S."/>
            <person name="Rise C."/>
            <person name="Rodriguez J."/>
            <person name="Rogers J."/>
            <person name="Rogov P."/>
            <person name="Rutman M."/>
            <person name="Schupbach R."/>
            <person name="Seaman C."/>
            <person name="Settipalli S."/>
            <person name="Sharpe T."/>
            <person name="Sheridan J."/>
            <person name="Sherpa N."/>
            <person name="Shi J."/>
            <person name="Smirnov S."/>
            <person name="Smith C."/>
            <person name="Sougnez C."/>
            <person name="Spencer B."/>
            <person name="Stalker J."/>
            <person name="Stange-thomann N."/>
            <person name="Stavropoulos S."/>
            <person name="Stetson K."/>
            <person name="Stone C."/>
            <person name="Stone S."/>
            <person name="Stubbs M."/>
            <person name="Talamas J."/>
            <person name="Tchuinga P."/>
            <person name="Tenzing P."/>
            <person name="Tesfaye S."/>
            <person name="Theodore J."/>
            <person name="Thoulutsang Y."/>
            <person name="Topham K."/>
            <person name="Towey S."/>
            <person name="Tsamla T."/>
            <person name="Tsomo N."/>
            <person name="Vallee D."/>
            <person name="Vassiliev H."/>
            <person name="Venkataraman V."/>
            <person name="Vinson J."/>
            <person name="Vo A."/>
            <person name="Wade C."/>
            <person name="Wang S."/>
            <person name="Wangchuk T."/>
            <person name="Wangdi T."/>
            <person name="Whittaker C."/>
            <person name="Wilkinson J."/>
            <person name="Wu Y."/>
            <person name="Wyman D."/>
            <person name="Yadav S."/>
            <person name="Yang S."/>
            <person name="Yang X."/>
            <person name="Yeager S."/>
            <person name="Yee E."/>
            <person name="Young G."/>
            <person name="Zainoun J."/>
            <person name="Zembeck L."/>
            <person name="Zimmer A."/>
            <person name="Zody M."/>
            <person name="Lander E."/>
        </authorList>
    </citation>
    <scope>NUCLEOTIDE SEQUENCE [LARGE SCALE GENOMIC DNA]</scope>
</reference>
<dbReference type="Ensembl" id="ENSCSAVT00000000287.1">
    <property type="protein sequence ID" value="ENSCSAVP00000000284.1"/>
    <property type="gene ID" value="ENSCSAVG00000000156.1"/>
</dbReference>
<proteinExistence type="predicted"/>
<evidence type="ECO:0000256" key="5">
    <source>
        <dbReference type="SAM" id="Phobius"/>
    </source>
</evidence>
<name>H2Y4N6_CIOSA</name>
<dbReference type="FunFam" id="1.20.120.350:FF:000133">
    <property type="entry name" value="cation channel sperm-associated protein 2-like"/>
    <property type="match status" value="1"/>
</dbReference>
<keyword evidence="4 5" id="KW-0472">Membrane</keyword>
<dbReference type="OMA" id="LWIFIAE"/>
<dbReference type="GeneTree" id="ENSGT00910000144338"/>
<feature type="transmembrane region" description="Helical" evidence="5">
    <location>
        <begin position="15"/>
        <end position="33"/>
    </location>
</feature>
<dbReference type="InterPro" id="IPR005821">
    <property type="entry name" value="Ion_trans_dom"/>
</dbReference>